<organism evidence="1 2">
    <name type="scientific">Forsythia ovata</name>
    <dbReference type="NCBI Taxonomy" id="205694"/>
    <lineage>
        <taxon>Eukaryota</taxon>
        <taxon>Viridiplantae</taxon>
        <taxon>Streptophyta</taxon>
        <taxon>Embryophyta</taxon>
        <taxon>Tracheophyta</taxon>
        <taxon>Spermatophyta</taxon>
        <taxon>Magnoliopsida</taxon>
        <taxon>eudicotyledons</taxon>
        <taxon>Gunneridae</taxon>
        <taxon>Pentapetalae</taxon>
        <taxon>asterids</taxon>
        <taxon>lamiids</taxon>
        <taxon>Lamiales</taxon>
        <taxon>Oleaceae</taxon>
        <taxon>Forsythieae</taxon>
        <taxon>Forsythia</taxon>
    </lineage>
</organism>
<protein>
    <submittedName>
        <fullName evidence="1">Uncharacterized protein</fullName>
    </submittedName>
</protein>
<reference evidence="2" key="1">
    <citation type="submission" date="2024-07" db="EMBL/GenBank/DDBJ databases">
        <title>Two chromosome-level genome assemblies of Korean endemic species Abeliophyllum distichum and Forsythia ovata (Oleaceae).</title>
        <authorList>
            <person name="Jang H."/>
        </authorList>
    </citation>
    <scope>NUCLEOTIDE SEQUENCE [LARGE SCALE GENOMIC DNA]</scope>
</reference>
<sequence length="153" mass="18021">MSYFIVYVKCDQNNDFLNMGVHIRVENDDEVTNICRRDDAISNERRPKEPKISKGEKLEACIVHWSSTISMRNDETEHMMLYLKEKLAYIQGKSSNQLGNSEATSLDPYLNMMCTNILNKMEWVCNEIYMNAIRAFKDPDFKMTFVMMPEIRR</sequence>
<accession>A0ABD1WMD6</accession>
<evidence type="ECO:0000313" key="2">
    <source>
        <dbReference type="Proteomes" id="UP001604277"/>
    </source>
</evidence>
<name>A0ABD1WMD6_9LAMI</name>
<dbReference type="Proteomes" id="UP001604277">
    <property type="component" value="Unassembled WGS sequence"/>
</dbReference>
<keyword evidence="2" id="KW-1185">Reference proteome</keyword>
<gene>
    <name evidence="1" type="ORF">Fot_12160</name>
</gene>
<dbReference type="EMBL" id="JBFOLJ010000003">
    <property type="protein sequence ID" value="KAL2550630.1"/>
    <property type="molecule type" value="Genomic_DNA"/>
</dbReference>
<evidence type="ECO:0000313" key="1">
    <source>
        <dbReference type="EMBL" id="KAL2550630.1"/>
    </source>
</evidence>
<dbReference type="AlphaFoldDB" id="A0ABD1WMD6"/>
<proteinExistence type="predicted"/>
<comment type="caution">
    <text evidence="1">The sequence shown here is derived from an EMBL/GenBank/DDBJ whole genome shotgun (WGS) entry which is preliminary data.</text>
</comment>